<dbReference type="AlphaFoldDB" id="A0A2H0KBV4"/>
<dbReference type="EMBL" id="PCVG01000031">
    <property type="protein sequence ID" value="PIQ68736.1"/>
    <property type="molecule type" value="Genomic_DNA"/>
</dbReference>
<comment type="caution">
    <text evidence="1">The sequence shown here is derived from an EMBL/GenBank/DDBJ whole genome shotgun (WGS) entry which is preliminary data.</text>
</comment>
<sequence>MKETLYRSQKPTLANLAREVALLRSAIIGIVGRDNEGTYRPEFVEEMLSVARADTPAIEFTNARDFLKRLRRTS</sequence>
<evidence type="ECO:0000313" key="2">
    <source>
        <dbReference type="Proteomes" id="UP000229342"/>
    </source>
</evidence>
<organism evidence="1 2">
    <name type="scientific">Candidatus Taylorbacteria bacterium CG11_big_fil_rev_8_21_14_0_20_46_11</name>
    <dbReference type="NCBI Taxonomy" id="1975025"/>
    <lineage>
        <taxon>Bacteria</taxon>
        <taxon>Candidatus Tayloriibacteriota</taxon>
    </lineage>
</organism>
<gene>
    <name evidence="1" type="ORF">COV91_02555</name>
</gene>
<protein>
    <submittedName>
        <fullName evidence="1">Uncharacterized protein</fullName>
    </submittedName>
</protein>
<accession>A0A2H0KBV4</accession>
<evidence type="ECO:0000313" key="1">
    <source>
        <dbReference type="EMBL" id="PIQ68736.1"/>
    </source>
</evidence>
<name>A0A2H0KBV4_9BACT</name>
<dbReference type="Proteomes" id="UP000229342">
    <property type="component" value="Unassembled WGS sequence"/>
</dbReference>
<proteinExistence type="predicted"/>
<reference evidence="1 2" key="1">
    <citation type="submission" date="2017-09" db="EMBL/GenBank/DDBJ databases">
        <title>Depth-based differentiation of microbial function through sediment-hosted aquifers and enrichment of novel symbionts in the deep terrestrial subsurface.</title>
        <authorList>
            <person name="Probst A.J."/>
            <person name="Ladd B."/>
            <person name="Jarett J.K."/>
            <person name="Geller-Mcgrath D.E."/>
            <person name="Sieber C.M."/>
            <person name="Emerson J.B."/>
            <person name="Anantharaman K."/>
            <person name="Thomas B.C."/>
            <person name="Malmstrom R."/>
            <person name="Stieglmeier M."/>
            <person name="Klingl A."/>
            <person name="Woyke T."/>
            <person name="Ryan C.M."/>
            <person name="Banfield J.F."/>
        </authorList>
    </citation>
    <scope>NUCLEOTIDE SEQUENCE [LARGE SCALE GENOMIC DNA]</scope>
    <source>
        <strain evidence="1">CG11_big_fil_rev_8_21_14_0_20_46_11</strain>
    </source>
</reference>